<dbReference type="Gene3D" id="3.30.420.10">
    <property type="entry name" value="Ribonuclease H-like superfamily/Ribonuclease H"/>
    <property type="match status" value="1"/>
</dbReference>
<organism evidence="4 5">
    <name type="scientific">Coilia grayii</name>
    <name type="common">Gray's grenadier anchovy</name>
    <dbReference type="NCBI Taxonomy" id="363190"/>
    <lineage>
        <taxon>Eukaryota</taxon>
        <taxon>Metazoa</taxon>
        <taxon>Chordata</taxon>
        <taxon>Craniata</taxon>
        <taxon>Vertebrata</taxon>
        <taxon>Euteleostomi</taxon>
        <taxon>Actinopterygii</taxon>
        <taxon>Neopterygii</taxon>
        <taxon>Teleostei</taxon>
        <taxon>Clupei</taxon>
        <taxon>Clupeiformes</taxon>
        <taxon>Clupeoidei</taxon>
        <taxon>Engraulidae</taxon>
        <taxon>Coilinae</taxon>
        <taxon>Coilia</taxon>
    </lineage>
</organism>
<dbReference type="FunFam" id="1.10.340.70:FF:000001">
    <property type="entry name" value="Retrovirus-related Pol polyprotein from transposon gypsy-like Protein"/>
    <property type="match status" value="1"/>
</dbReference>
<comment type="caution">
    <text evidence="4">The sequence shown here is derived from an EMBL/GenBank/DDBJ whole genome shotgun (WGS) entry which is preliminary data.</text>
</comment>
<dbReference type="Proteomes" id="UP001591681">
    <property type="component" value="Unassembled WGS sequence"/>
</dbReference>
<dbReference type="Gene3D" id="1.10.340.70">
    <property type="match status" value="1"/>
</dbReference>
<evidence type="ECO:0000256" key="1">
    <source>
        <dbReference type="ARBA" id="ARBA00039658"/>
    </source>
</evidence>
<keyword evidence="5" id="KW-1185">Reference proteome</keyword>
<feature type="region of interest" description="Disordered" evidence="2">
    <location>
        <begin position="214"/>
        <end position="236"/>
    </location>
</feature>
<dbReference type="Pfam" id="PF17921">
    <property type="entry name" value="Integrase_H2C2"/>
    <property type="match status" value="1"/>
</dbReference>
<dbReference type="PANTHER" id="PTHR37984">
    <property type="entry name" value="PROTEIN CBG26694"/>
    <property type="match status" value="1"/>
</dbReference>
<sequence length="488" mass="53875">MNVIADCWTQVFQGTHPGEAAFRSTTSPRAGAAWTKAFAACRRALTTTLGPLLQGVAKLEPQPPVVLPPEMEVMLWTQVPQGKDLADCLVTVEDLDNGDNEWRVARTLSWLHQGKLAIRLCNPNPFPVQLPQGRPLATVVQVATDEVRGQSELVLTSPEPAVVEVAVQRIQVEEAVHHPVLALQGQGLTADQQDRLTAMLRRPEKAEVRTVRAASRPVSQGVATEPSESRPEGVGPELLSFDRWRKAQQADPSLRQLYAWKEQRAGPTKEVCSTLPRPMQKLLAEWAEVEIQHGVLVRRVKEPDSGMEACQVLVPTTEAKEVWWQYHQASGHASSERTLGLLRRRFFWAGMATDCSAWAQDCVACALSKARPEARAPLQSIRTTYPFEVVGLDYLSLGRPADTYPYILVITALFSRYAVAVPTRDQTAQTTVKALWGSFIQTFGCPERILSDRGGAFESELMQQLCALYGCVKSRTTPYHPQGNGAAL</sequence>
<dbReference type="InterPro" id="IPR050951">
    <property type="entry name" value="Retrovirus_Pol_polyprotein"/>
</dbReference>
<dbReference type="SUPFAM" id="SSF53098">
    <property type="entry name" value="Ribonuclease H-like"/>
    <property type="match status" value="1"/>
</dbReference>
<dbReference type="InterPro" id="IPR012337">
    <property type="entry name" value="RNaseH-like_sf"/>
</dbReference>
<feature type="domain" description="Integrase catalytic" evidence="3">
    <location>
        <begin position="382"/>
        <end position="488"/>
    </location>
</feature>
<evidence type="ECO:0000313" key="5">
    <source>
        <dbReference type="Proteomes" id="UP001591681"/>
    </source>
</evidence>
<dbReference type="InterPro" id="IPR001584">
    <property type="entry name" value="Integrase_cat-core"/>
</dbReference>
<evidence type="ECO:0000313" key="4">
    <source>
        <dbReference type="EMBL" id="KAL2087264.1"/>
    </source>
</evidence>
<name>A0ABD1JKF6_9TELE</name>
<dbReference type="InterPro" id="IPR036397">
    <property type="entry name" value="RNaseH_sf"/>
</dbReference>
<evidence type="ECO:0000256" key="2">
    <source>
        <dbReference type="SAM" id="MobiDB-lite"/>
    </source>
</evidence>
<proteinExistence type="predicted"/>
<dbReference type="EMBL" id="JBHFQA010000015">
    <property type="protein sequence ID" value="KAL2087264.1"/>
    <property type="molecule type" value="Genomic_DNA"/>
</dbReference>
<protein>
    <recommendedName>
        <fullName evidence="1">Gypsy retrotransposon integrase-like protein 1</fullName>
    </recommendedName>
</protein>
<evidence type="ECO:0000259" key="3">
    <source>
        <dbReference type="PROSITE" id="PS50994"/>
    </source>
</evidence>
<accession>A0ABD1JKF6</accession>
<dbReference type="Pfam" id="PF00665">
    <property type="entry name" value="rve"/>
    <property type="match status" value="1"/>
</dbReference>
<dbReference type="PROSITE" id="PS50994">
    <property type="entry name" value="INTEGRASE"/>
    <property type="match status" value="1"/>
</dbReference>
<reference evidence="4 5" key="1">
    <citation type="submission" date="2024-09" db="EMBL/GenBank/DDBJ databases">
        <title>A chromosome-level genome assembly of Gray's grenadier anchovy, Coilia grayii.</title>
        <authorList>
            <person name="Fu Z."/>
        </authorList>
    </citation>
    <scope>NUCLEOTIDE SEQUENCE [LARGE SCALE GENOMIC DNA]</scope>
    <source>
        <strain evidence="4">G4</strain>
        <tissue evidence="4">Muscle</tissue>
    </source>
</reference>
<dbReference type="AlphaFoldDB" id="A0ABD1JKF6"/>
<dbReference type="PANTHER" id="PTHR37984:SF15">
    <property type="entry name" value="INTEGRASE CATALYTIC DOMAIN-CONTAINING PROTEIN"/>
    <property type="match status" value="1"/>
</dbReference>
<dbReference type="InterPro" id="IPR041588">
    <property type="entry name" value="Integrase_H2C2"/>
</dbReference>
<gene>
    <name evidence="4" type="ORF">ACEWY4_018323</name>
</gene>